<evidence type="ECO:0000313" key="1">
    <source>
        <dbReference type="Proteomes" id="UP000887565"/>
    </source>
</evidence>
<reference evidence="2" key="1">
    <citation type="submission" date="2022-11" db="UniProtKB">
        <authorList>
            <consortium name="WormBaseParasite"/>
        </authorList>
    </citation>
    <scope>IDENTIFICATION</scope>
</reference>
<accession>A0A915IKZ8</accession>
<organism evidence="1 2">
    <name type="scientific">Romanomermis culicivorax</name>
    <name type="common">Nematode worm</name>
    <dbReference type="NCBI Taxonomy" id="13658"/>
    <lineage>
        <taxon>Eukaryota</taxon>
        <taxon>Metazoa</taxon>
        <taxon>Ecdysozoa</taxon>
        <taxon>Nematoda</taxon>
        <taxon>Enoplea</taxon>
        <taxon>Dorylaimia</taxon>
        <taxon>Mermithida</taxon>
        <taxon>Mermithoidea</taxon>
        <taxon>Mermithidae</taxon>
        <taxon>Romanomermis</taxon>
    </lineage>
</organism>
<dbReference type="WBParaSite" id="nRc.2.0.1.t14490-RA">
    <property type="protein sequence ID" value="nRc.2.0.1.t14490-RA"/>
    <property type="gene ID" value="nRc.2.0.1.g14490"/>
</dbReference>
<keyword evidence="1" id="KW-1185">Reference proteome</keyword>
<proteinExistence type="predicted"/>
<sequence>MINRPAIPFGSLFRLYETASDEEGNVTSKNLNLKVKATLWKTRLNLSSVGKHQPFWWNRGNLE</sequence>
<dbReference type="AlphaFoldDB" id="A0A915IKZ8"/>
<dbReference type="Proteomes" id="UP000887565">
    <property type="component" value="Unplaced"/>
</dbReference>
<protein>
    <submittedName>
        <fullName evidence="2">Uncharacterized protein</fullName>
    </submittedName>
</protein>
<evidence type="ECO:0000313" key="2">
    <source>
        <dbReference type="WBParaSite" id="nRc.2.0.1.t14490-RA"/>
    </source>
</evidence>
<name>A0A915IKZ8_ROMCU</name>